<dbReference type="Gene3D" id="3.40.50.720">
    <property type="entry name" value="NAD(P)-binding Rossmann-like Domain"/>
    <property type="match status" value="2"/>
</dbReference>
<dbReference type="EMBL" id="VSSQ01006547">
    <property type="protein sequence ID" value="MPM33076.1"/>
    <property type="molecule type" value="Genomic_DNA"/>
</dbReference>
<dbReference type="UniPathway" id="UPA00038">
    <property type="reaction ID" value="UER00491"/>
</dbReference>
<dbReference type="InterPro" id="IPR028357">
    <property type="entry name" value="UDPglc_DH_bac"/>
</dbReference>
<dbReference type="GO" id="GO:0006065">
    <property type="term" value="P:UDP-glucuronate biosynthetic process"/>
    <property type="evidence" value="ECO:0007669"/>
    <property type="project" value="UniProtKB-UniPathway"/>
</dbReference>
<sequence length="440" mass="48570">MKIAVSGTGYVGLVAGVCFAEVGHSVTCVDVFPERIELLKQGKSPIFEKDLERLLQKNIARNLLCFTTDFKNAYKEADAIFIGVGTPEQPDGSADLSYIATVARQVAESIEKDCLVVVKSTVPIGTNDKVEQFIRDFLVHDVRVEVASNPEFLAQGSAVHDTLHAQRIVIGTESKWAEEILMKIYEPFNLPIVSVSRRSAEMIKYASNDFLALKISYMNDIANLCELLGADVQDVAKGMSYDERIGSKFLNAGIGYGGSCFPKDTKALLHMANQQGYELKTIKAAIEVNVEQKVSLYKKARRRLITFHGLKVAVLGLTFKPGTDDLREAPAADNIPLLLEQGADVFAYDPVGVENAKKIFPEGKHGKGSITYVESPETALDKANVCFIFTEWNEVKSITPAAYKTLMRTPLVYDGRNIYKNQEMLEAGVEYHSIGRPTIQ</sequence>
<reference evidence="8" key="1">
    <citation type="submission" date="2019-08" db="EMBL/GenBank/DDBJ databases">
        <authorList>
            <person name="Kucharzyk K."/>
            <person name="Murdoch R.W."/>
            <person name="Higgins S."/>
            <person name="Loffler F."/>
        </authorList>
    </citation>
    <scope>NUCLEOTIDE SEQUENCE</scope>
</reference>
<name>A0A644YX09_9ZZZZ</name>
<dbReference type="Pfam" id="PF03720">
    <property type="entry name" value="UDPG_MGDP_dh_C"/>
    <property type="match status" value="1"/>
</dbReference>
<dbReference type="NCBIfam" id="TIGR03026">
    <property type="entry name" value="NDP-sugDHase"/>
    <property type="match status" value="1"/>
</dbReference>
<gene>
    <name evidence="8" type="primary">ywqF_7</name>
    <name evidence="8" type="ORF">SDC9_79643</name>
</gene>
<protein>
    <recommendedName>
        <fullName evidence="3">UDP-glucose 6-dehydrogenase</fullName>
        <ecNumber evidence="3">1.1.1.22</ecNumber>
    </recommendedName>
</protein>
<dbReference type="EC" id="1.1.1.22" evidence="3"/>
<dbReference type="SMART" id="SM00984">
    <property type="entry name" value="UDPG_MGDP_dh_C"/>
    <property type="match status" value="1"/>
</dbReference>
<evidence type="ECO:0000256" key="5">
    <source>
        <dbReference type="ARBA" id="ARBA00023027"/>
    </source>
</evidence>
<dbReference type="Pfam" id="PF03721">
    <property type="entry name" value="UDPG_MGDP_dh_N"/>
    <property type="match status" value="1"/>
</dbReference>
<comment type="catalytic activity">
    <reaction evidence="6">
        <text>UDP-alpha-D-glucose + 2 NAD(+) + H2O = UDP-alpha-D-glucuronate + 2 NADH + 3 H(+)</text>
        <dbReference type="Rhea" id="RHEA:23596"/>
        <dbReference type="ChEBI" id="CHEBI:15377"/>
        <dbReference type="ChEBI" id="CHEBI:15378"/>
        <dbReference type="ChEBI" id="CHEBI:57540"/>
        <dbReference type="ChEBI" id="CHEBI:57945"/>
        <dbReference type="ChEBI" id="CHEBI:58052"/>
        <dbReference type="ChEBI" id="CHEBI:58885"/>
        <dbReference type="EC" id="1.1.1.22"/>
    </reaction>
</comment>
<evidence type="ECO:0000259" key="7">
    <source>
        <dbReference type="SMART" id="SM00984"/>
    </source>
</evidence>
<evidence type="ECO:0000313" key="8">
    <source>
        <dbReference type="EMBL" id="MPM33076.1"/>
    </source>
</evidence>
<evidence type="ECO:0000256" key="4">
    <source>
        <dbReference type="ARBA" id="ARBA00023002"/>
    </source>
</evidence>
<dbReference type="InterPro" id="IPR036220">
    <property type="entry name" value="UDP-Glc/GDP-Man_DH_C_sf"/>
</dbReference>
<comment type="similarity">
    <text evidence="2">Belongs to the UDP-glucose/GDP-mannose dehydrogenase family.</text>
</comment>
<organism evidence="8">
    <name type="scientific">bioreactor metagenome</name>
    <dbReference type="NCBI Taxonomy" id="1076179"/>
    <lineage>
        <taxon>unclassified sequences</taxon>
        <taxon>metagenomes</taxon>
        <taxon>ecological metagenomes</taxon>
    </lineage>
</organism>
<accession>A0A644YX09</accession>
<evidence type="ECO:0000256" key="1">
    <source>
        <dbReference type="ARBA" id="ARBA00004701"/>
    </source>
</evidence>
<evidence type="ECO:0000256" key="3">
    <source>
        <dbReference type="ARBA" id="ARBA00012954"/>
    </source>
</evidence>
<dbReference type="Gene3D" id="1.20.5.100">
    <property type="entry name" value="Cytochrome c1, transmembrane anchor, C-terminal"/>
    <property type="match status" value="1"/>
</dbReference>
<comment type="pathway">
    <text evidence="1">Nucleotide-sugar biosynthesis; UDP-alpha-D-glucuronate biosynthesis; UDP-alpha-D-glucuronate from UDP-alpha-D-glucose: step 1/1.</text>
</comment>
<keyword evidence="4 8" id="KW-0560">Oxidoreductase</keyword>
<dbReference type="InterPro" id="IPR017476">
    <property type="entry name" value="UDP-Glc/GDP-Man"/>
</dbReference>
<dbReference type="InterPro" id="IPR014027">
    <property type="entry name" value="UDP-Glc/GDP-Man_DH_C"/>
</dbReference>
<dbReference type="AlphaFoldDB" id="A0A644YX09"/>
<comment type="caution">
    <text evidence="8">The sequence shown here is derived from an EMBL/GenBank/DDBJ whole genome shotgun (WGS) entry which is preliminary data.</text>
</comment>
<evidence type="ECO:0000256" key="2">
    <source>
        <dbReference type="ARBA" id="ARBA00006601"/>
    </source>
</evidence>
<dbReference type="PIRSF" id="PIRSF000124">
    <property type="entry name" value="UDPglc_GDPman_dh"/>
    <property type="match status" value="1"/>
</dbReference>
<dbReference type="GO" id="GO:0000271">
    <property type="term" value="P:polysaccharide biosynthetic process"/>
    <property type="evidence" value="ECO:0007669"/>
    <property type="project" value="InterPro"/>
</dbReference>
<dbReference type="PANTHER" id="PTHR43750:SF3">
    <property type="entry name" value="UDP-GLUCOSE 6-DEHYDROGENASE TUAD"/>
    <property type="match status" value="1"/>
</dbReference>
<dbReference type="InterPro" id="IPR008927">
    <property type="entry name" value="6-PGluconate_DH-like_C_sf"/>
</dbReference>
<dbReference type="Pfam" id="PF00984">
    <property type="entry name" value="UDPG_MGDP_dh"/>
    <property type="match status" value="1"/>
</dbReference>
<dbReference type="GO" id="GO:0003979">
    <property type="term" value="F:UDP-glucose 6-dehydrogenase activity"/>
    <property type="evidence" value="ECO:0007669"/>
    <property type="project" value="UniProtKB-EC"/>
</dbReference>
<dbReference type="PIRSF" id="PIRSF500134">
    <property type="entry name" value="UDPglc_DH_bac"/>
    <property type="match status" value="1"/>
</dbReference>
<keyword evidence="5" id="KW-0520">NAD</keyword>
<evidence type="ECO:0000256" key="6">
    <source>
        <dbReference type="ARBA" id="ARBA00047473"/>
    </source>
</evidence>
<dbReference type="PANTHER" id="PTHR43750">
    <property type="entry name" value="UDP-GLUCOSE 6-DEHYDROGENASE TUAD"/>
    <property type="match status" value="1"/>
</dbReference>
<dbReference type="InterPro" id="IPR036291">
    <property type="entry name" value="NAD(P)-bd_dom_sf"/>
</dbReference>
<dbReference type="SUPFAM" id="SSF51735">
    <property type="entry name" value="NAD(P)-binding Rossmann-fold domains"/>
    <property type="match status" value="1"/>
</dbReference>
<feature type="domain" description="UDP-glucose/GDP-mannose dehydrogenase C-terminal" evidence="7">
    <location>
        <begin position="313"/>
        <end position="421"/>
    </location>
</feature>
<dbReference type="GO" id="GO:0051287">
    <property type="term" value="F:NAD binding"/>
    <property type="evidence" value="ECO:0007669"/>
    <property type="project" value="InterPro"/>
</dbReference>
<dbReference type="SUPFAM" id="SSF52413">
    <property type="entry name" value="UDP-glucose/GDP-mannose dehydrogenase C-terminal domain"/>
    <property type="match status" value="1"/>
</dbReference>
<dbReference type="InterPro" id="IPR014026">
    <property type="entry name" value="UDP-Glc/GDP-Man_DH_dimer"/>
</dbReference>
<dbReference type="SUPFAM" id="SSF48179">
    <property type="entry name" value="6-phosphogluconate dehydrogenase C-terminal domain-like"/>
    <property type="match status" value="1"/>
</dbReference>
<dbReference type="InterPro" id="IPR001732">
    <property type="entry name" value="UDP-Glc/GDP-Man_DH_N"/>
</dbReference>
<proteinExistence type="inferred from homology"/>